<feature type="domain" description="HTH araC/xylS-type" evidence="4">
    <location>
        <begin position="158"/>
        <end position="255"/>
    </location>
</feature>
<evidence type="ECO:0000313" key="5">
    <source>
        <dbReference type="EMBL" id="MFC4258788.1"/>
    </source>
</evidence>
<accession>A0ABV8QGL5</accession>
<dbReference type="RefSeq" id="WP_379886311.1">
    <property type="nucleotide sequence ID" value="NZ_JBHSDI010000010.1"/>
</dbReference>
<keyword evidence="6" id="KW-1185">Reference proteome</keyword>
<evidence type="ECO:0000313" key="6">
    <source>
        <dbReference type="Proteomes" id="UP001595798"/>
    </source>
</evidence>
<dbReference type="SMART" id="SM00342">
    <property type="entry name" value="HTH_ARAC"/>
    <property type="match status" value="1"/>
</dbReference>
<name>A0ABV8QGL5_9GAMM</name>
<organism evidence="5 6">
    <name type="scientific">Marinobacter lacisalsi</name>
    <dbReference type="NCBI Taxonomy" id="475979"/>
    <lineage>
        <taxon>Bacteria</taxon>
        <taxon>Pseudomonadati</taxon>
        <taxon>Pseudomonadota</taxon>
        <taxon>Gammaproteobacteria</taxon>
        <taxon>Pseudomonadales</taxon>
        <taxon>Marinobacteraceae</taxon>
        <taxon>Marinobacter</taxon>
    </lineage>
</organism>
<dbReference type="Gene3D" id="1.10.10.60">
    <property type="entry name" value="Homeodomain-like"/>
    <property type="match status" value="1"/>
</dbReference>
<keyword evidence="3" id="KW-0804">Transcription</keyword>
<dbReference type="Proteomes" id="UP001595798">
    <property type="component" value="Unassembled WGS sequence"/>
</dbReference>
<protein>
    <submittedName>
        <fullName evidence="5">Helix-turn-helix domain-containing protein</fullName>
    </submittedName>
</protein>
<evidence type="ECO:0000256" key="1">
    <source>
        <dbReference type="ARBA" id="ARBA00023015"/>
    </source>
</evidence>
<dbReference type="InterPro" id="IPR018060">
    <property type="entry name" value="HTH_AraC"/>
</dbReference>
<comment type="caution">
    <text evidence="5">The sequence shown here is derived from an EMBL/GenBank/DDBJ whole genome shotgun (WGS) entry which is preliminary data.</text>
</comment>
<proteinExistence type="predicted"/>
<evidence type="ECO:0000259" key="4">
    <source>
        <dbReference type="PROSITE" id="PS01124"/>
    </source>
</evidence>
<reference evidence="6" key="1">
    <citation type="journal article" date="2019" name="Int. J. Syst. Evol. Microbiol.">
        <title>The Global Catalogue of Microorganisms (GCM) 10K type strain sequencing project: providing services to taxonomists for standard genome sequencing and annotation.</title>
        <authorList>
            <consortium name="The Broad Institute Genomics Platform"/>
            <consortium name="The Broad Institute Genome Sequencing Center for Infectious Disease"/>
            <person name="Wu L."/>
            <person name="Ma J."/>
        </authorList>
    </citation>
    <scope>NUCLEOTIDE SEQUENCE [LARGE SCALE GENOMIC DNA]</scope>
    <source>
        <strain evidence="6">CECT 7297</strain>
    </source>
</reference>
<dbReference type="PANTHER" id="PTHR46796">
    <property type="entry name" value="HTH-TYPE TRANSCRIPTIONAL ACTIVATOR RHAS-RELATED"/>
    <property type="match status" value="1"/>
</dbReference>
<sequence>MQAPASHVPAHIYIWDNRVLYAGPSIEPRYRNYGSAALVVGVEGNLRLHRQTHANEVVEARACLIRPGLPVWLESDSPSFMVLFLDPFQHDLRALAKTAAHQDYDIFWSLAGEGQLIDLARYILKASPAPQAILAGLVKAGLPDIDRLDPEGVDPRVVKAVGVLRGGRTQSITTEDLAATVSLSVPRVIQLFRQYLGISAGKYRQWHRLHATTLAIGHGQTFTQASVASGFSDLAHFSNTFHSMMGIMPSRLFRSNGGVRFHIDPRLSAQGFSALSGIDSAVSTMC</sequence>
<keyword evidence="1" id="KW-0805">Transcription regulation</keyword>
<dbReference type="EMBL" id="JBHSDI010000010">
    <property type="protein sequence ID" value="MFC4258788.1"/>
    <property type="molecule type" value="Genomic_DNA"/>
</dbReference>
<keyword evidence="2" id="KW-0238">DNA-binding</keyword>
<dbReference type="InterPro" id="IPR050204">
    <property type="entry name" value="AraC_XylS_family_regulators"/>
</dbReference>
<dbReference type="Pfam" id="PF12833">
    <property type="entry name" value="HTH_18"/>
    <property type="match status" value="1"/>
</dbReference>
<evidence type="ECO:0000256" key="3">
    <source>
        <dbReference type="ARBA" id="ARBA00023163"/>
    </source>
</evidence>
<evidence type="ECO:0000256" key="2">
    <source>
        <dbReference type="ARBA" id="ARBA00023125"/>
    </source>
</evidence>
<dbReference type="PROSITE" id="PS01124">
    <property type="entry name" value="HTH_ARAC_FAMILY_2"/>
    <property type="match status" value="1"/>
</dbReference>
<gene>
    <name evidence="5" type="ORF">ACFOZ5_07060</name>
</gene>